<evidence type="ECO:0000256" key="2">
    <source>
        <dbReference type="HAMAP-Rule" id="MF_00163"/>
    </source>
</evidence>
<dbReference type="PANTHER" id="PTHR10458">
    <property type="entry name" value="PEPTIDE DEFORMYLASE"/>
    <property type="match status" value="1"/>
</dbReference>
<feature type="binding site" evidence="2">
    <location>
        <position position="94"/>
    </location>
    <ligand>
        <name>Fe cation</name>
        <dbReference type="ChEBI" id="CHEBI:24875"/>
    </ligand>
</feature>
<comment type="cofactor">
    <cofactor evidence="2">
        <name>Fe(2+)</name>
        <dbReference type="ChEBI" id="CHEBI:29033"/>
    </cofactor>
    <text evidence="2">Binds 1 Fe(2+) ion.</text>
</comment>
<dbReference type="Pfam" id="PF01327">
    <property type="entry name" value="Pep_deformylase"/>
    <property type="match status" value="1"/>
</dbReference>
<proteinExistence type="inferred from homology"/>
<evidence type="ECO:0000313" key="3">
    <source>
        <dbReference type="EMBL" id="MFC3053723.1"/>
    </source>
</evidence>
<dbReference type="Proteomes" id="UP001595444">
    <property type="component" value="Unassembled WGS sequence"/>
</dbReference>
<comment type="catalytic activity">
    <reaction evidence="2">
        <text>N-terminal N-formyl-L-methionyl-[peptide] + H2O = N-terminal L-methionyl-[peptide] + formate</text>
        <dbReference type="Rhea" id="RHEA:24420"/>
        <dbReference type="Rhea" id="RHEA-COMP:10639"/>
        <dbReference type="Rhea" id="RHEA-COMP:10640"/>
        <dbReference type="ChEBI" id="CHEBI:15377"/>
        <dbReference type="ChEBI" id="CHEBI:15740"/>
        <dbReference type="ChEBI" id="CHEBI:49298"/>
        <dbReference type="ChEBI" id="CHEBI:64731"/>
        <dbReference type="EC" id="3.5.1.88"/>
    </reaction>
</comment>
<comment type="caution">
    <text evidence="3">The sequence shown here is derived from an EMBL/GenBank/DDBJ whole genome shotgun (WGS) entry which is preliminary data.</text>
</comment>
<dbReference type="EMBL" id="JBHRSL010000028">
    <property type="protein sequence ID" value="MFC3053723.1"/>
    <property type="molecule type" value="Genomic_DNA"/>
</dbReference>
<feature type="binding site" evidence="2">
    <location>
        <position position="136"/>
    </location>
    <ligand>
        <name>Fe cation</name>
        <dbReference type="ChEBI" id="CHEBI:24875"/>
    </ligand>
</feature>
<comment type="function">
    <text evidence="2">Removes the formyl group from the N-terminal Met of newly synthesized proteins. Requires at least a dipeptide for an efficient rate of reaction. N-terminal L-methionine is a prerequisite for activity but the enzyme has broad specificity at other positions.</text>
</comment>
<dbReference type="NCBIfam" id="NF001159">
    <property type="entry name" value="PRK00150.1-3"/>
    <property type="match status" value="1"/>
</dbReference>
<dbReference type="PRINTS" id="PR01576">
    <property type="entry name" value="PDEFORMYLASE"/>
</dbReference>
<feature type="active site" evidence="2">
    <location>
        <position position="137"/>
    </location>
</feature>
<accession>A0ABV7D929</accession>
<protein>
    <recommendedName>
        <fullName evidence="2">Peptide deformylase</fullName>
        <shortName evidence="2">PDF</shortName>
        <ecNumber evidence="2">3.5.1.88</ecNumber>
    </recommendedName>
    <alternativeName>
        <fullName evidence="2">Polypeptide deformylase</fullName>
    </alternativeName>
</protein>
<comment type="similarity">
    <text evidence="1 2">Belongs to the polypeptide deformylase family.</text>
</comment>
<organism evidence="3 4">
    <name type="scientific">Kordiimonas pumila</name>
    <dbReference type="NCBI Taxonomy" id="2161677"/>
    <lineage>
        <taxon>Bacteria</taxon>
        <taxon>Pseudomonadati</taxon>
        <taxon>Pseudomonadota</taxon>
        <taxon>Alphaproteobacteria</taxon>
        <taxon>Kordiimonadales</taxon>
        <taxon>Kordiimonadaceae</taxon>
        <taxon>Kordiimonas</taxon>
    </lineage>
</organism>
<feature type="binding site" evidence="2">
    <location>
        <position position="140"/>
    </location>
    <ligand>
        <name>Fe cation</name>
        <dbReference type="ChEBI" id="CHEBI:24875"/>
    </ligand>
</feature>
<evidence type="ECO:0000256" key="1">
    <source>
        <dbReference type="ARBA" id="ARBA00010759"/>
    </source>
</evidence>
<keyword evidence="4" id="KW-1185">Reference proteome</keyword>
<dbReference type="EC" id="3.5.1.88" evidence="2"/>
<keyword evidence="2 3" id="KW-0378">Hydrolase</keyword>
<dbReference type="HAMAP" id="MF_00163">
    <property type="entry name" value="Pep_deformylase"/>
    <property type="match status" value="1"/>
</dbReference>
<dbReference type="GO" id="GO:0042586">
    <property type="term" value="F:peptide deformylase activity"/>
    <property type="evidence" value="ECO:0007669"/>
    <property type="project" value="UniProtKB-EC"/>
</dbReference>
<gene>
    <name evidence="2 3" type="primary">def</name>
    <name evidence="3" type="ORF">ACFOKA_17625</name>
</gene>
<dbReference type="CDD" id="cd00487">
    <property type="entry name" value="Pep_deformylase"/>
    <property type="match status" value="1"/>
</dbReference>
<dbReference type="RefSeq" id="WP_194214458.1">
    <property type="nucleotide sequence ID" value="NZ_CP061205.1"/>
</dbReference>
<keyword evidence="2" id="KW-0648">Protein biosynthesis</keyword>
<keyword evidence="2" id="KW-0408">Iron</keyword>
<sequence length="172" mass="19547">MSKLEIINVPDPLLRTTSQPVGQVDDDLRRLMDNMLETMYAAPGIGLAAIQVAVPKRLLVMDTDGGEEEQKPLFLVNPEIIWESPEFNIYNEGCLSVPEHYAEVERPAAVKVRYIDYHGEQQERLMEGLAATCVQHEIDHLDGVVFIDYLSKLKRNMIIRKVQKATKDTQIL</sequence>
<dbReference type="NCBIfam" id="TIGR00079">
    <property type="entry name" value="pept_deformyl"/>
    <property type="match status" value="1"/>
</dbReference>
<dbReference type="InterPro" id="IPR036821">
    <property type="entry name" value="Peptide_deformylase_sf"/>
</dbReference>
<reference evidence="4" key="1">
    <citation type="journal article" date="2019" name="Int. J. Syst. Evol. Microbiol.">
        <title>The Global Catalogue of Microorganisms (GCM) 10K type strain sequencing project: providing services to taxonomists for standard genome sequencing and annotation.</title>
        <authorList>
            <consortium name="The Broad Institute Genomics Platform"/>
            <consortium name="The Broad Institute Genome Sequencing Center for Infectious Disease"/>
            <person name="Wu L."/>
            <person name="Ma J."/>
        </authorList>
    </citation>
    <scope>NUCLEOTIDE SEQUENCE [LARGE SCALE GENOMIC DNA]</scope>
    <source>
        <strain evidence="4">KCTC 62164</strain>
    </source>
</reference>
<name>A0ABV7D929_9PROT</name>
<dbReference type="PANTHER" id="PTHR10458:SF22">
    <property type="entry name" value="PEPTIDE DEFORMYLASE"/>
    <property type="match status" value="1"/>
</dbReference>
<dbReference type="SUPFAM" id="SSF56420">
    <property type="entry name" value="Peptide deformylase"/>
    <property type="match status" value="1"/>
</dbReference>
<dbReference type="PIRSF" id="PIRSF004749">
    <property type="entry name" value="Pep_def"/>
    <property type="match status" value="1"/>
</dbReference>
<dbReference type="Gene3D" id="3.90.45.10">
    <property type="entry name" value="Peptide deformylase"/>
    <property type="match status" value="1"/>
</dbReference>
<evidence type="ECO:0000313" key="4">
    <source>
        <dbReference type="Proteomes" id="UP001595444"/>
    </source>
</evidence>
<dbReference type="InterPro" id="IPR023635">
    <property type="entry name" value="Peptide_deformylase"/>
</dbReference>
<keyword evidence="2" id="KW-0479">Metal-binding</keyword>